<evidence type="ECO:0000256" key="4">
    <source>
        <dbReference type="ARBA" id="ARBA00022806"/>
    </source>
</evidence>
<protein>
    <recommendedName>
        <fullName evidence="11">ATP-dependent DNA helicase UvrD1</fullName>
        <ecNumber evidence="9">5.6.2.4</ecNumber>
    </recommendedName>
    <alternativeName>
        <fullName evidence="12">DNA 3'-5' helicase UvrD1</fullName>
    </alternativeName>
</protein>
<dbReference type="GO" id="GO:0033202">
    <property type="term" value="C:DNA helicase complex"/>
    <property type="evidence" value="ECO:0007669"/>
    <property type="project" value="TreeGrafter"/>
</dbReference>
<evidence type="ECO:0000256" key="14">
    <source>
        <dbReference type="SAM" id="MobiDB-lite"/>
    </source>
</evidence>
<feature type="domain" description="UvrD-like helicase C-terminal" evidence="16">
    <location>
        <begin position="338"/>
        <end position="644"/>
    </location>
</feature>
<dbReference type="PROSITE" id="PS51217">
    <property type="entry name" value="UVRD_HELICASE_CTER"/>
    <property type="match status" value="1"/>
</dbReference>
<evidence type="ECO:0000256" key="5">
    <source>
        <dbReference type="ARBA" id="ARBA00022840"/>
    </source>
</evidence>
<dbReference type="InterPro" id="IPR013986">
    <property type="entry name" value="DExx_box_DNA_helicase_dom_sf"/>
</dbReference>
<evidence type="ECO:0000256" key="8">
    <source>
        <dbReference type="ARBA" id="ARBA00034617"/>
    </source>
</evidence>
<dbReference type="Pfam" id="PF13361">
    <property type="entry name" value="UvrD_C"/>
    <property type="match status" value="1"/>
</dbReference>
<sequence>MTSLFDLPDATPSRPAAARGRTSSALQARLDERAAPLLEGLNPQQQAAVQHRGSPLLVVAGAGSGKTRVLTRRIAFLLAAGGAQPGEILAITFTNKAAAEMKERVADLVGNRSRAMWVSTFHSACVRILRNEASTLGVRSGFTIYDSADSQRLVQMVVQDLELDPKKNSARSLAGAISNLKNELIDPETATDRASNDLERLIASVYTNYQSRLHAASAFDFDDLIMETVHLLQAFPAVAEHYRRRFRHVLVDEYQDTNHAQYMLVRQLVGPSLAEQAAADDGTGSGDALPPGELVVVGDADQSIYAFRGATIRNIVEFERDYPESSTILLEQNYRSTQNILSAANSVISKDRERRAKNLWTAEGNGPKIIGYVGDSEYDEARFVGQEIDQLSDTGDVRYGDVAIFYRTNAASRAIEDVFVRTGMPYRIVGGVRFYERREVKDALAYLKAVANPDDEVSLRRIINVPKRGIGERAEATVAHHAEQERITFGAALDKVAEIPFLASRSANAIKGFNDMMTVLRQQMDDGADPATLLTEVLERSGYRAELEGSDDPQDGSRLENLEQLVTVLRENAELLLGGGGAAGALADLGPDVTDDDAPAPPPQTGPELLAAVLEQLSLVADADQIPDSEDGVVTLMTLHTAKGLEFPVVFLTGMEDGMFPHQRALGDDKELAEERRLAYVGITRARQRLYVTRAVQRSAWGQPAANPASRFLSDIPEELIDWRRVVEHTPYVDRPDSFGPGGYFGGNRYESDDSGSRYGGRSAPVTASRFGAGSPARSRSINRPPLELSAGDRVNHDKYGLGKVTEVSGTGVRATATIDFGTAGTIRLMLIGGVPMTKL</sequence>
<name>A0A7K1FJI4_9ACTN</name>
<evidence type="ECO:0000256" key="7">
    <source>
        <dbReference type="ARBA" id="ARBA00023235"/>
    </source>
</evidence>
<evidence type="ECO:0000256" key="1">
    <source>
        <dbReference type="ARBA" id="ARBA00009922"/>
    </source>
</evidence>
<dbReference type="PROSITE" id="PS51198">
    <property type="entry name" value="UVRD_HELICASE_ATP_BIND"/>
    <property type="match status" value="1"/>
</dbReference>
<feature type="domain" description="UvrD-like helicase ATP-binding" evidence="15">
    <location>
        <begin position="39"/>
        <end position="337"/>
    </location>
</feature>
<evidence type="ECO:0000256" key="12">
    <source>
        <dbReference type="ARBA" id="ARBA00077374"/>
    </source>
</evidence>
<dbReference type="GO" id="GO:0005829">
    <property type="term" value="C:cytosol"/>
    <property type="evidence" value="ECO:0007669"/>
    <property type="project" value="TreeGrafter"/>
</dbReference>
<dbReference type="CDD" id="cd18807">
    <property type="entry name" value="SF1_C_UvrD"/>
    <property type="match status" value="2"/>
</dbReference>
<dbReference type="InterPro" id="IPR027417">
    <property type="entry name" value="P-loop_NTPase"/>
</dbReference>
<feature type="region of interest" description="Disordered" evidence="14">
    <location>
        <begin position="1"/>
        <end position="22"/>
    </location>
</feature>
<dbReference type="EC" id="5.6.2.4" evidence="9"/>
<evidence type="ECO:0000256" key="2">
    <source>
        <dbReference type="ARBA" id="ARBA00022741"/>
    </source>
</evidence>
<comment type="catalytic activity">
    <reaction evidence="10">
        <text>ATP + H2O = ADP + phosphate + H(+)</text>
        <dbReference type="Rhea" id="RHEA:13065"/>
        <dbReference type="ChEBI" id="CHEBI:15377"/>
        <dbReference type="ChEBI" id="CHEBI:15378"/>
        <dbReference type="ChEBI" id="CHEBI:30616"/>
        <dbReference type="ChEBI" id="CHEBI:43474"/>
        <dbReference type="ChEBI" id="CHEBI:456216"/>
        <dbReference type="EC" id="5.6.2.4"/>
    </reaction>
</comment>
<dbReference type="Pfam" id="PF21196">
    <property type="entry name" value="PcrA_UvrD_tudor"/>
    <property type="match status" value="1"/>
</dbReference>
<dbReference type="EMBL" id="WLYK01000002">
    <property type="protein sequence ID" value="MTD14297.1"/>
    <property type="molecule type" value="Genomic_DNA"/>
</dbReference>
<dbReference type="GO" id="GO:0000725">
    <property type="term" value="P:recombinational repair"/>
    <property type="evidence" value="ECO:0007669"/>
    <property type="project" value="TreeGrafter"/>
</dbReference>
<evidence type="ECO:0000313" key="18">
    <source>
        <dbReference type="Proteomes" id="UP000460221"/>
    </source>
</evidence>
<keyword evidence="2 13" id="KW-0547">Nucleotide-binding</keyword>
<dbReference type="FunFam" id="1.10.10.160:FF:000001">
    <property type="entry name" value="ATP-dependent DNA helicase"/>
    <property type="match status" value="1"/>
</dbReference>
<evidence type="ECO:0000256" key="3">
    <source>
        <dbReference type="ARBA" id="ARBA00022801"/>
    </source>
</evidence>
<dbReference type="CDD" id="cd17932">
    <property type="entry name" value="DEXQc_UvrD"/>
    <property type="match status" value="1"/>
</dbReference>
<gene>
    <name evidence="17" type="ORF">GIS00_10090</name>
</gene>
<dbReference type="InterPro" id="IPR000212">
    <property type="entry name" value="DNA_helicase_UvrD/REP"/>
</dbReference>
<proteinExistence type="inferred from homology"/>
<evidence type="ECO:0000259" key="15">
    <source>
        <dbReference type="PROSITE" id="PS51198"/>
    </source>
</evidence>
<evidence type="ECO:0000256" key="10">
    <source>
        <dbReference type="ARBA" id="ARBA00048988"/>
    </source>
</evidence>
<evidence type="ECO:0000313" key="17">
    <source>
        <dbReference type="EMBL" id="MTD14297.1"/>
    </source>
</evidence>
<dbReference type="GO" id="GO:0009314">
    <property type="term" value="P:response to radiation"/>
    <property type="evidence" value="ECO:0007669"/>
    <property type="project" value="UniProtKB-ARBA"/>
</dbReference>
<dbReference type="GO" id="GO:0016787">
    <property type="term" value="F:hydrolase activity"/>
    <property type="evidence" value="ECO:0007669"/>
    <property type="project" value="UniProtKB-UniRule"/>
</dbReference>
<evidence type="ECO:0000259" key="16">
    <source>
        <dbReference type="PROSITE" id="PS51217"/>
    </source>
</evidence>
<keyword evidence="18" id="KW-1185">Reference proteome</keyword>
<dbReference type="FunFam" id="1.10.486.10:FF:000003">
    <property type="entry name" value="ATP-dependent DNA helicase"/>
    <property type="match status" value="1"/>
</dbReference>
<organism evidence="17 18">
    <name type="scientific">Nakamurella alba</name>
    <dbReference type="NCBI Taxonomy" id="2665158"/>
    <lineage>
        <taxon>Bacteria</taxon>
        <taxon>Bacillati</taxon>
        <taxon>Actinomycetota</taxon>
        <taxon>Actinomycetes</taxon>
        <taxon>Nakamurellales</taxon>
        <taxon>Nakamurellaceae</taxon>
        <taxon>Nakamurella</taxon>
    </lineage>
</organism>
<keyword evidence="5 13" id="KW-0067">ATP-binding</keyword>
<keyword evidence="3 13" id="KW-0378">Hydrolase</keyword>
<feature type="region of interest" description="Disordered" evidence="14">
    <location>
        <begin position="738"/>
        <end position="795"/>
    </location>
</feature>
<dbReference type="SUPFAM" id="SSF52540">
    <property type="entry name" value="P-loop containing nucleoside triphosphate hydrolases"/>
    <property type="match status" value="1"/>
</dbReference>
<reference evidence="17 18" key="1">
    <citation type="submission" date="2019-11" db="EMBL/GenBank/DDBJ databases">
        <authorList>
            <person name="Jiang L.-Q."/>
        </authorList>
    </citation>
    <scope>NUCLEOTIDE SEQUENCE [LARGE SCALE GENOMIC DNA]</scope>
    <source>
        <strain evidence="17 18">YIM 132087</strain>
    </source>
</reference>
<accession>A0A7K1FJI4</accession>
<dbReference type="GO" id="GO:0043138">
    <property type="term" value="F:3'-5' DNA helicase activity"/>
    <property type="evidence" value="ECO:0007669"/>
    <property type="project" value="UniProtKB-EC"/>
</dbReference>
<dbReference type="Proteomes" id="UP000460221">
    <property type="component" value="Unassembled WGS sequence"/>
</dbReference>
<dbReference type="RefSeq" id="WP_154768289.1">
    <property type="nucleotide sequence ID" value="NZ_WLYK01000002.1"/>
</dbReference>
<dbReference type="InterPro" id="IPR014016">
    <property type="entry name" value="UvrD-like_ATP-bd"/>
</dbReference>
<dbReference type="GO" id="GO:0005524">
    <property type="term" value="F:ATP binding"/>
    <property type="evidence" value="ECO:0007669"/>
    <property type="project" value="UniProtKB-UniRule"/>
</dbReference>
<evidence type="ECO:0000256" key="13">
    <source>
        <dbReference type="PROSITE-ProRule" id="PRU00560"/>
    </source>
</evidence>
<keyword evidence="7" id="KW-0413">Isomerase</keyword>
<keyword evidence="4 13" id="KW-0347">Helicase</keyword>
<dbReference type="Gene3D" id="1.10.10.160">
    <property type="match status" value="1"/>
</dbReference>
<dbReference type="InterPro" id="IPR014017">
    <property type="entry name" value="DNA_helicase_UvrD-like_C"/>
</dbReference>
<dbReference type="AlphaFoldDB" id="A0A7K1FJI4"/>
<evidence type="ECO:0000256" key="9">
    <source>
        <dbReference type="ARBA" id="ARBA00034808"/>
    </source>
</evidence>
<comment type="catalytic activity">
    <reaction evidence="8">
        <text>Couples ATP hydrolysis with the unwinding of duplex DNA by translocating in the 3'-5' direction.</text>
        <dbReference type="EC" id="5.6.2.4"/>
    </reaction>
</comment>
<feature type="binding site" evidence="13">
    <location>
        <begin position="60"/>
        <end position="67"/>
    </location>
    <ligand>
        <name>ATP</name>
        <dbReference type="ChEBI" id="CHEBI:30616"/>
    </ligand>
</feature>
<dbReference type="GO" id="GO:0003677">
    <property type="term" value="F:DNA binding"/>
    <property type="evidence" value="ECO:0007669"/>
    <property type="project" value="UniProtKB-KW"/>
</dbReference>
<evidence type="ECO:0000256" key="6">
    <source>
        <dbReference type="ARBA" id="ARBA00023125"/>
    </source>
</evidence>
<dbReference type="PANTHER" id="PTHR11070">
    <property type="entry name" value="UVRD / RECB / PCRA DNA HELICASE FAMILY MEMBER"/>
    <property type="match status" value="1"/>
</dbReference>
<evidence type="ECO:0000256" key="11">
    <source>
        <dbReference type="ARBA" id="ARBA00067565"/>
    </source>
</evidence>
<keyword evidence="6" id="KW-0238">DNA-binding</keyword>
<dbReference type="Pfam" id="PF00580">
    <property type="entry name" value="UvrD-helicase"/>
    <property type="match status" value="1"/>
</dbReference>
<dbReference type="Gene3D" id="3.40.50.300">
    <property type="entry name" value="P-loop containing nucleotide triphosphate hydrolases"/>
    <property type="match status" value="2"/>
</dbReference>
<dbReference type="PANTHER" id="PTHR11070:SF2">
    <property type="entry name" value="ATP-DEPENDENT DNA HELICASE SRS2"/>
    <property type="match status" value="1"/>
</dbReference>
<comment type="similarity">
    <text evidence="1">Belongs to the helicase family. UvrD subfamily.</text>
</comment>
<dbReference type="Gene3D" id="1.10.486.10">
    <property type="entry name" value="PCRA, domain 4"/>
    <property type="match status" value="1"/>
</dbReference>
<comment type="caution">
    <text evidence="17">The sequence shown here is derived from an EMBL/GenBank/DDBJ whole genome shotgun (WGS) entry which is preliminary data.</text>
</comment>